<evidence type="ECO:0000256" key="5">
    <source>
        <dbReference type="RuleBase" id="RU364132"/>
    </source>
</evidence>
<evidence type="ECO:0000313" key="8">
    <source>
        <dbReference type="Proteomes" id="UP000748531"/>
    </source>
</evidence>
<feature type="region of interest" description="Disordered" evidence="6">
    <location>
        <begin position="210"/>
        <end position="269"/>
    </location>
</feature>
<dbReference type="Proteomes" id="UP000748531">
    <property type="component" value="Unassembled WGS sequence"/>
</dbReference>
<dbReference type="EMBL" id="LUCH01004638">
    <property type="protein sequence ID" value="KAF5398787.1"/>
    <property type="molecule type" value="Genomic_DNA"/>
</dbReference>
<protein>
    <recommendedName>
        <fullName evidence="5">Ribosome biogenesis regulatory protein</fullName>
    </recommendedName>
</protein>
<evidence type="ECO:0000313" key="7">
    <source>
        <dbReference type="EMBL" id="KAF5398787.1"/>
    </source>
</evidence>
<proteinExistence type="inferred from homology"/>
<evidence type="ECO:0000256" key="2">
    <source>
        <dbReference type="ARBA" id="ARBA00010077"/>
    </source>
</evidence>
<evidence type="ECO:0000256" key="4">
    <source>
        <dbReference type="ARBA" id="ARBA00023242"/>
    </source>
</evidence>
<dbReference type="AlphaFoldDB" id="A0A8J4TCR2"/>
<evidence type="ECO:0000256" key="1">
    <source>
        <dbReference type="ARBA" id="ARBA00004123"/>
    </source>
</evidence>
<sequence length="269" mass="30787">MSYRAQLAEVDLGNLLFEDKAPLEIESKKELLEPQLQEIAHECLGHFFKLFWALPTERIEGVTISTLPKPAFRLPREKRVPSKRDLTRWEQFAKLKGIKNKKKSRKVWDADVDSWRPRWGKDRVDSIKDKWVLEVPDNADPYEDQFAKLTSKRKELRAKNEFQRLRNIARSVKPGQAPPVGVLAESRGSKNEFARALSIAKLSDASVGRFAPPLNERKISKATEKKVKRRLQLSQVVGANSKKTHGKKRNSQSKKKTIGKKASRAGNKK</sequence>
<comment type="caution">
    <text evidence="7">The sequence shown here is derived from an EMBL/GenBank/DDBJ whole genome shotgun (WGS) entry which is preliminary data.</text>
</comment>
<accession>A0A8J4TCR2</accession>
<comment type="function">
    <text evidence="5">Involved in ribosomal large subunit assembly.</text>
</comment>
<gene>
    <name evidence="7" type="ORF">PHET_07995</name>
</gene>
<dbReference type="GO" id="GO:0005634">
    <property type="term" value="C:nucleus"/>
    <property type="evidence" value="ECO:0007669"/>
    <property type="project" value="UniProtKB-SubCell"/>
</dbReference>
<dbReference type="Pfam" id="PF04939">
    <property type="entry name" value="RRS1"/>
    <property type="match status" value="1"/>
</dbReference>
<organism evidence="7 8">
    <name type="scientific">Paragonimus heterotremus</name>
    <dbReference type="NCBI Taxonomy" id="100268"/>
    <lineage>
        <taxon>Eukaryota</taxon>
        <taxon>Metazoa</taxon>
        <taxon>Spiralia</taxon>
        <taxon>Lophotrochozoa</taxon>
        <taxon>Platyhelminthes</taxon>
        <taxon>Trematoda</taxon>
        <taxon>Digenea</taxon>
        <taxon>Plagiorchiida</taxon>
        <taxon>Troglotremata</taxon>
        <taxon>Troglotrematidae</taxon>
        <taxon>Paragonimus</taxon>
    </lineage>
</organism>
<evidence type="ECO:0000256" key="3">
    <source>
        <dbReference type="ARBA" id="ARBA00022517"/>
    </source>
</evidence>
<dbReference type="GO" id="GO:0042254">
    <property type="term" value="P:ribosome biogenesis"/>
    <property type="evidence" value="ECO:0007669"/>
    <property type="project" value="UniProtKB-KW"/>
</dbReference>
<dbReference type="OrthoDB" id="28455at2759"/>
<evidence type="ECO:0000256" key="6">
    <source>
        <dbReference type="SAM" id="MobiDB-lite"/>
    </source>
</evidence>
<feature type="compositionally biased region" description="Basic and acidic residues" evidence="6">
    <location>
        <begin position="215"/>
        <end position="225"/>
    </location>
</feature>
<keyword evidence="8" id="KW-1185">Reference proteome</keyword>
<dbReference type="InterPro" id="IPR007023">
    <property type="entry name" value="Ribosom_reg"/>
</dbReference>
<feature type="compositionally biased region" description="Basic residues" evidence="6">
    <location>
        <begin position="242"/>
        <end position="269"/>
    </location>
</feature>
<name>A0A8J4TCR2_9TREM</name>
<comment type="similarity">
    <text evidence="2 5">Belongs to the RRS1 family.</text>
</comment>
<comment type="subcellular location">
    <subcellularLocation>
        <location evidence="1 5">Nucleus</location>
    </subcellularLocation>
</comment>
<reference evidence="7" key="1">
    <citation type="submission" date="2019-05" db="EMBL/GenBank/DDBJ databases">
        <title>Annotation for the trematode Paragonimus heterotremus.</title>
        <authorList>
            <person name="Choi Y.-J."/>
        </authorList>
    </citation>
    <scope>NUCLEOTIDE SEQUENCE</scope>
    <source>
        <strain evidence="7">LC</strain>
    </source>
</reference>
<keyword evidence="3 5" id="KW-0690">Ribosome biogenesis</keyword>
<keyword evidence="4 5" id="KW-0539">Nucleus</keyword>